<reference evidence="1" key="1">
    <citation type="submission" date="2007-04" db="EMBL/GenBank/DDBJ databases">
        <authorList>
            <consortium name="The Broad Institute Genome Sequencing Platform"/>
            <person name="Birren B."/>
            <person name="Lander E."/>
            <person name="Galagan J."/>
            <person name="Nusbaum C."/>
            <person name="Devon K."/>
            <person name="Ma L.-J."/>
            <person name="Jaffe D."/>
            <person name="Butler J."/>
            <person name="Alvarez P."/>
            <person name="Gnerre S."/>
            <person name="Grabherr M."/>
            <person name="Kleber M."/>
            <person name="Mauceli E."/>
            <person name="Brockman W."/>
            <person name="MacCallum I.A."/>
            <person name="Young S."/>
            <person name="LaButti K."/>
            <person name="DeCaprio D."/>
            <person name="Crawford M."/>
            <person name="Koehrsen M."/>
            <person name="Engels R."/>
            <person name="Montgomery P."/>
            <person name="Pearson M."/>
            <person name="Howarth C."/>
            <person name="Larson L."/>
            <person name="White J."/>
            <person name="O'Leary S."/>
            <person name="Kodira C."/>
            <person name="Zeng Q."/>
            <person name="Yandava C."/>
            <person name="Alvarado L."/>
            <person name="Kistler C."/>
            <person name="Shim W.-B."/>
            <person name="Kang S."/>
            <person name="Woloshuk C."/>
        </authorList>
    </citation>
    <scope>NUCLEOTIDE SEQUENCE</scope>
    <source>
        <strain evidence="1">4287</strain>
    </source>
</reference>
<dbReference type="VEuPathDB" id="FungiDB:FOXG_21856"/>
<proteinExistence type="predicted"/>
<evidence type="ECO:0000313" key="2">
    <source>
        <dbReference type="Proteomes" id="UP000009097"/>
    </source>
</evidence>
<dbReference type="AlphaFoldDB" id="A0A0J9WU22"/>
<dbReference type="RefSeq" id="XP_018255072.1">
    <property type="nucleotide sequence ID" value="XM_018402227.1"/>
</dbReference>
<dbReference type="Proteomes" id="UP000009097">
    <property type="component" value="Unassembled WGS sequence"/>
</dbReference>
<evidence type="ECO:0000313" key="1">
    <source>
        <dbReference type="EMBL" id="KNB17027.1"/>
    </source>
</evidence>
<dbReference type="GeneID" id="28962562"/>
<dbReference type="EMBL" id="DS231721">
    <property type="protein sequence ID" value="KNB17027.1"/>
    <property type="molecule type" value="Genomic_DNA"/>
</dbReference>
<organism evidence="1 2">
    <name type="scientific">Fusarium oxysporum f. sp. lycopersici (strain 4287 / CBS 123668 / FGSC 9935 / NRRL 34936)</name>
    <name type="common">Fusarium vascular wilt of tomato</name>
    <dbReference type="NCBI Taxonomy" id="426428"/>
    <lineage>
        <taxon>Eukaryota</taxon>
        <taxon>Fungi</taxon>
        <taxon>Dikarya</taxon>
        <taxon>Ascomycota</taxon>
        <taxon>Pezizomycotina</taxon>
        <taxon>Sordariomycetes</taxon>
        <taxon>Hypocreomycetidae</taxon>
        <taxon>Hypocreales</taxon>
        <taxon>Nectriaceae</taxon>
        <taxon>Fusarium</taxon>
        <taxon>Fusarium oxysporum species complex</taxon>
    </lineage>
</organism>
<reference evidence="1" key="2">
    <citation type="journal article" date="2010" name="Nature">
        <title>Comparative genomics reveals mobile pathogenicity chromosomes in Fusarium.</title>
        <authorList>
            <person name="Ma L.J."/>
            <person name="van der Does H.C."/>
            <person name="Borkovich K.A."/>
            <person name="Coleman J.J."/>
            <person name="Daboussi M.J."/>
            <person name="Di Pietro A."/>
            <person name="Dufresne M."/>
            <person name="Freitag M."/>
            <person name="Grabherr M."/>
            <person name="Henrissat B."/>
            <person name="Houterman P.M."/>
            <person name="Kang S."/>
            <person name="Shim W.B."/>
            <person name="Woloshuk C."/>
            <person name="Xie X."/>
            <person name="Xu J.R."/>
            <person name="Antoniw J."/>
            <person name="Baker S.E."/>
            <person name="Bluhm B.H."/>
            <person name="Breakspear A."/>
            <person name="Brown D.W."/>
            <person name="Butchko R.A."/>
            <person name="Chapman S."/>
            <person name="Coulson R."/>
            <person name="Coutinho P.M."/>
            <person name="Danchin E.G."/>
            <person name="Diener A."/>
            <person name="Gale L.R."/>
            <person name="Gardiner D.M."/>
            <person name="Goff S."/>
            <person name="Hammond-Kosack K.E."/>
            <person name="Hilburn K."/>
            <person name="Hua-Van A."/>
            <person name="Jonkers W."/>
            <person name="Kazan K."/>
            <person name="Kodira C.D."/>
            <person name="Koehrsen M."/>
            <person name="Kumar L."/>
            <person name="Lee Y.H."/>
            <person name="Li L."/>
            <person name="Manners J.M."/>
            <person name="Miranda-Saavedra D."/>
            <person name="Mukherjee M."/>
            <person name="Park G."/>
            <person name="Park J."/>
            <person name="Park S.Y."/>
            <person name="Proctor R.H."/>
            <person name="Regev A."/>
            <person name="Ruiz-Roldan M.C."/>
            <person name="Sain D."/>
            <person name="Sakthikumar S."/>
            <person name="Sykes S."/>
            <person name="Schwartz D.C."/>
            <person name="Turgeon B.G."/>
            <person name="Wapinski I."/>
            <person name="Yoder O."/>
            <person name="Young S."/>
            <person name="Zeng Q."/>
            <person name="Zhou S."/>
            <person name="Galagan J."/>
            <person name="Cuomo C.A."/>
            <person name="Kistler H.C."/>
            <person name="Rep M."/>
        </authorList>
    </citation>
    <scope>NUCLEOTIDE SEQUENCE [LARGE SCALE GENOMIC DNA]</scope>
    <source>
        <strain evidence="1">4287</strain>
    </source>
</reference>
<dbReference type="KEGG" id="fox:FOXG_21856"/>
<gene>
    <name evidence="1" type="ORF">FOXG_21856</name>
</gene>
<sequence length="120" mass="13312">MTRSNICRMLIEKPLVERRKPTFGFLLDTGKADNASSRLDPFQQLLAFDPRLNHLKSGPHLMRCVAQDLLTSGQDIDGNPLVDDTATDADLFLCSKKGFLKCLVRGDEPTDADSRHAKGL</sequence>
<accession>A0A0J9WU22</accession>
<name>A0A0J9WU22_FUSO4</name>
<protein>
    <submittedName>
        <fullName evidence="1">Uncharacterized protein</fullName>
    </submittedName>
</protein>